<dbReference type="EnsemblPlants" id="Kaladp0095s0211.1.v1.1">
    <property type="protein sequence ID" value="Kaladp0095s0211.1.v1.1"/>
    <property type="gene ID" value="Kaladp0095s0211.v1.1"/>
</dbReference>
<feature type="compositionally biased region" description="Low complexity" evidence="9">
    <location>
        <begin position="309"/>
        <end position="323"/>
    </location>
</feature>
<organism evidence="11 12">
    <name type="scientific">Kalanchoe fedtschenkoi</name>
    <name type="common">Lavender scallops</name>
    <name type="synonym">South American air plant</name>
    <dbReference type="NCBI Taxonomy" id="63787"/>
    <lineage>
        <taxon>Eukaryota</taxon>
        <taxon>Viridiplantae</taxon>
        <taxon>Streptophyta</taxon>
        <taxon>Embryophyta</taxon>
        <taxon>Tracheophyta</taxon>
        <taxon>Spermatophyta</taxon>
        <taxon>Magnoliopsida</taxon>
        <taxon>eudicotyledons</taxon>
        <taxon>Gunneridae</taxon>
        <taxon>Pentapetalae</taxon>
        <taxon>Saxifragales</taxon>
        <taxon>Crassulaceae</taxon>
        <taxon>Kalanchoe</taxon>
    </lineage>
</organism>
<keyword evidence="2 8" id="KW-0863">Zinc-finger</keyword>
<feature type="compositionally biased region" description="Low complexity" evidence="9">
    <location>
        <begin position="226"/>
        <end position="236"/>
    </location>
</feature>
<evidence type="ECO:0000256" key="6">
    <source>
        <dbReference type="ARBA" id="ARBA00023163"/>
    </source>
</evidence>
<feature type="region of interest" description="Disordered" evidence="9">
    <location>
        <begin position="180"/>
        <end position="245"/>
    </location>
</feature>
<dbReference type="InterPro" id="IPR045174">
    <property type="entry name" value="Dof"/>
</dbReference>
<evidence type="ECO:0000256" key="9">
    <source>
        <dbReference type="SAM" id="MobiDB-lite"/>
    </source>
</evidence>
<dbReference type="OMA" id="NIPWIAQ"/>
<proteinExistence type="predicted"/>
<dbReference type="Gramene" id="Kaladp0095s0211.1.v1.1">
    <property type="protein sequence ID" value="Kaladp0095s0211.1.v1.1"/>
    <property type="gene ID" value="Kaladp0095s0211.v1.1"/>
</dbReference>
<evidence type="ECO:0000256" key="7">
    <source>
        <dbReference type="ARBA" id="ARBA00023242"/>
    </source>
</evidence>
<dbReference type="PROSITE" id="PS01361">
    <property type="entry name" value="ZF_DOF_1"/>
    <property type="match status" value="1"/>
</dbReference>
<evidence type="ECO:0000259" key="10">
    <source>
        <dbReference type="PROSITE" id="PS50884"/>
    </source>
</evidence>
<keyword evidence="4" id="KW-0805">Transcription regulation</keyword>
<sequence length="438" mass="47218">MDDEDQIPEPLSDAPTKLFGPSIAEPSPPPRPSGSEGACDADVEEGRGCGMESGLDDESDDEGEEENGDLQKTDQQDAAAGTNDGQKSEAGAQEKTLKKPDKIIPCPRCASMDTKFCYFNNYKANQPRYFCRKCQRYWTSGGTMRNLPVGAGRRKSKCSAPQRQQMEVPRDFQTVSTRGSNGVVAHNGSVPQVSSPKGVEKASRLNGLGKPKELKISSSHETVVDGSRSGSAGSGSNIENEGQATARAARGYQSFQPHMLCFPAPLWPPFPWNPAQYNCPLPSPIIYPPGFPVPFYPCVPRAWNVPLSAHPSSPSLQSESKSPTLGKHSRDNIDNAAKPGNTQAGERPKEGNPKPSIWVPKTVRMDDLEEAAKSSMWATLGIKYDNILQSNGKGHLNPFSSLAVETERSRPVSSTSSALLANPAALSRSMNFHESSST</sequence>
<reference evidence="11" key="1">
    <citation type="submission" date="2021-01" db="UniProtKB">
        <authorList>
            <consortium name="EnsemblPlants"/>
        </authorList>
    </citation>
    <scope>IDENTIFICATION</scope>
</reference>
<keyword evidence="6" id="KW-0804">Transcription</keyword>
<evidence type="ECO:0000256" key="8">
    <source>
        <dbReference type="PROSITE-ProRule" id="PRU00071"/>
    </source>
</evidence>
<accession>A0A7N0V0K3</accession>
<keyword evidence="7 8" id="KW-0539">Nucleus</keyword>
<evidence type="ECO:0000256" key="3">
    <source>
        <dbReference type="ARBA" id="ARBA00022833"/>
    </source>
</evidence>
<name>A0A7N0V0K3_KALFE</name>
<dbReference type="AlphaFoldDB" id="A0A7N0V0K3"/>
<dbReference type="InterPro" id="IPR003851">
    <property type="entry name" value="Znf_Dof"/>
</dbReference>
<dbReference type="Proteomes" id="UP000594263">
    <property type="component" value="Unplaced"/>
</dbReference>
<dbReference type="PANTHER" id="PTHR31089">
    <property type="entry name" value="CYCLIC DOF FACTOR 2"/>
    <property type="match status" value="1"/>
</dbReference>
<evidence type="ECO:0000256" key="2">
    <source>
        <dbReference type="ARBA" id="ARBA00022771"/>
    </source>
</evidence>
<protein>
    <recommendedName>
        <fullName evidence="10">Dof-type domain-containing protein</fullName>
    </recommendedName>
</protein>
<feature type="region of interest" description="Disordered" evidence="9">
    <location>
        <begin position="1"/>
        <end position="99"/>
    </location>
</feature>
<keyword evidence="1" id="KW-0479">Metal-binding</keyword>
<feature type="region of interest" description="Disordered" evidence="9">
    <location>
        <begin position="309"/>
        <end position="362"/>
    </location>
</feature>
<keyword evidence="3" id="KW-0862">Zinc</keyword>
<dbReference type="Pfam" id="PF02701">
    <property type="entry name" value="Zn_ribbon_Dof"/>
    <property type="match status" value="1"/>
</dbReference>
<keyword evidence="5 8" id="KW-0238">DNA-binding</keyword>
<evidence type="ECO:0000313" key="12">
    <source>
        <dbReference type="Proteomes" id="UP000594263"/>
    </source>
</evidence>
<comment type="subcellular location">
    <subcellularLocation>
        <location evidence="8">Nucleus</location>
    </subcellularLocation>
</comment>
<evidence type="ECO:0000313" key="11">
    <source>
        <dbReference type="EnsemblPlants" id="Kaladp0095s0211.1.v1.1"/>
    </source>
</evidence>
<evidence type="ECO:0000256" key="5">
    <source>
        <dbReference type="ARBA" id="ARBA00023125"/>
    </source>
</evidence>
<dbReference type="GO" id="GO:0003677">
    <property type="term" value="F:DNA binding"/>
    <property type="evidence" value="ECO:0007669"/>
    <property type="project" value="UniProtKB-UniRule"/>
</dbReference>
<feature type="compositionally biased region" description="Acidic residues" evidence="9">
    <location>
        <begin position="54"/>
        <end position="68"/>
    </location>
</feature>
<dbReference type="PANTHER" id="PTHR31089:SF75">
    <property type="entry name" value="CYCLIC DOF FACTOR 2"/>
    <property type="match status" value="1"/>
</dbReference>
<dbReference type="GO" id="GO:0003700">
    <property type="term" value="F:DNA-binding transcription factor activity"/>
    <property type="evidence" value="ECO:0007669"/>
    <property type="project" value="InterPro"/>
</dbReference>
<evidence type="ECO:0000256" key="1">
    <source>
        <dbReference type="ARBA" id="ARBA00022723"/>
    </source>
</evidence>
<evidence type="ECO:0000256" key="4">
    <source>
        <dbReference type="ARBA" id="ARBA00023015"/>
    </source>
</evidence>
<dbReference type="GO" id="GO:0005634">
    <property type="term" value="C:nucleus"/>
    <property type="evidence" value="ECO:0007669"/>
    <property type="project" value="UniProtKB-SubCell"/>
</dbReference>
<feature type="domain" description="Dof-type" evidence="10">
    <location>
        <begin position="104"/>
        <end position="158"/>
    </location>
</feature>
<dbReference type="PROSITE" id="PS50884">
    <property type="entry name" value="ZF_DOF_2"/>
    <property type="match status" value="1"/>
</dbReference>
<dbReference type="GO" id="GO:0008270">
    <property type="term" value="F:zinc ion binding"/>
    <property type="evidence" value="ECO:0007669"/>
    <property type="project" value="UniProtKB-KW"/>
</dbReference>
<keyword evidence="12" id="KW-1185">Reference proteome</keyword>
<feature type="region of interest" description="Disordered" evidence="9">
    <location>
        <begin position="148"/>
        <end position="168"/>
    </location>
</feature>